<evidence type="ECO:0000256" key="7">
    <source>
        <dbReference type="ARBA" id="ARBA00023136"/>
    </source>
</evidence>
<protein>
    <submittedName>
        <fullName evidence="11">Long-chain-alcohol O-fatty-acyltransferase 5</fullName>
    </submittedName>
</protein>
<feature type="domain" description="Wax synthase" evidence="10">
    <location>
        <begin position="177"/>
        <end position="254"/>
    </location>
</feature>
<dbReference type="PIRSF" id="PIRSF037006">
    <property type="entry name" value="Wax_synthase"/>
    <property type="match status" value="1"/>
</dbReference>
<dbReference type="InterPro" id="IPR017088">
    <property type="entry name" value="Wax_synthase_Magnoliopsida"/>
</dbReference>
<reference evidence="11 12" key="1">
    <citation type="journal article" date="2022" name="Nat. Plants">
        <title>Genomes of leafy and leafless Platanthera orchids illuminate the evolution of mycoheterotrophy.</title>
        <authorList>
            <person name="Li M.H."/>
            <person name="Liu K.W."/>
            <person name="Li Z."/>
            <person name="Lu H.C."/>
            <person name="Ye Q.L."/>
            <person name="Zhang D."/>
            <person name="Wang J.Y."/>
            <person name="Li Y.F."/>
            <person name="Zhong Z.M."/>
            <person name="Liu X."/>
            <person name="Yu X."/>
            <person name="Liu D.K."/>
            <person name="Tu X.D."/>
            <person name="Liu B."/>
            <person name="Hao Y."/>
            <person name="Liao X.Y."/>
            <person name="Jiang Y.T."/>
            <person name="Sun W.H."/>
            <person name="Chen J."/>
            <person name="Chen Y.Q."/>
            <person name="Ai Y."/>
            <person name="Zhai J.W."/>
            <person name="Wu S.S."/>
            <person name="Zhou Z."/>
            <person name="Hsiao Y.Y."/>
            <person name="Wu W.L."/>
            <person name="Chen Y.Y."/>
            <person name="Lin Y.F."/>
            <person name="Hsu J.L."/>
            <person name="Li C.Y."/>
            <person name="Wang Z.W."/>
            <person name="Zhao X."/>
            <person name="Zhong W.Y."/>
            <person name="Ma X.K."/>
            <person name="Ma L."/>
            <person name="Huang J."/>
            <person name="Chen G.Z."/>
            <person name="Huang M.Z."/>
            <person name="Huang L."/>
            <person name="Peng D.H."/>
            <person name="Luo Y.B."/>
            <person name="Zou S.Q."/>
            <person name="Chen S.P."/>
            <person name="Lan S."/>
            <person name="Tsai W.C."/>
            <person name="Van de Peer Y."/>
            <person name="Liu Z.J."/>
        </authorList>
    </citation>
    <scope>NUCLEOTIDE SEQUENCE [LARGE SCALE GENOMIC DNA]</scope>
    <source>
        <strain evidence="11">Lor288</strain>
    </source>
</reference>
<evidence type="ECO:0000256" key="4">
    <source>
        <dbReference type="ARBA" id="ARBA00022679"/>
    </source>
</evidence>
<evidence type="ECO:0000256" key="5">
    <source>
        <dbReference type="ARBA" id="ARBA00022692"/>
    </source>
</evidence>
<comment type="pathway">
    <text evidence="2">Secondary metabolite biosynthesis.</text>
</comment>
<evidence type="ECO:0000256" key="8">
    <source>
        <dbReference type="ARBA" id="ARBA00023315"/>
    </source>
</evidence>
<dbReference type="EMBL" id="JBBWWR010000017">
    <property type="protein sequence ID" value="KAK8945924.1"/>
    <property type="molecule type" value="Genomic_DNA"/>
</dbReference>
<dbReference type="Proteomes" id="UP001412067">
    <property type="component" value="Unassembled WGS sequence"/>
</dbReference>
<comment type="caution">
    <text evidence="11">The sequence shown here is derived from an EMBL/GenBank/DDBJ whole genome shotgun (WGS) entry which is preliminary data.</text>
</comment>
<keyword evidence="6 9" id="KW-1133">Transmembrane helix</keyword>
<feature type="transmembrane region" description="Helical" evidence="9">
    <location>
        <begin position="144"/>
        <end position="170"/>
    </location>
</feature>
<feature type="transmembrane region" description="Helical" evidence="9">
    <location>
        <begin position="60"/>
        <end position="79"/>
    </location>
</feature>
<comment type="subcellular location">
    <subcellularLocation>
        <location evidence="1">Membrane</location>
        <topology evidence="1">Multi-pass membrane protein</topology>
    </subcellularLocation>
</comment>
<feature type="transmembrane region" description="Helical" evidence="9">
    <location>
        <begin position="32"/>
        <end position="53"/>
    </location>
</feature>
<keyword evidence="4" id="KW-0808">Transferase</keyword>
<feature type="transmembrane region" description="Helical" evidence="9">
    <location>
        <begin position="7"/>
        <end position="26"/>
    </location>
</feature>
<proteinExistence type="inferred from homology"/>
<accession>A0ABR2LPI7</accession>
<evidence type="ECO:0000313" key="12">
    <source>
        <dbReference type="Proteomes" id="UP001412067"/>
    </source>
</evidence>
<dbReference type="InterPro" id="IPR044851">
    <property type="entry name" value="Wax_synthase"/>
</dbReference>
<dbReference type="Pfam" id="PF13813">
    <property type="entry name" value="MBOAT_2"/>
    <property type="match status" value="1"/>
</dbReference>
<organism evidence="11 12">
    <name type="scientific">Platanthera guangdongensis</name>
    <dbReference type="NCBI Taxonomy" id="2320717"/>
    <lineage>
        <taxon>Eukaryota</taxon>
        <taxon>Viridiplantae</taxon>
        <taxon>Streptophyta</taxon>
        <taxon>Embryophyta</taxon>
        <taxon>Tracheophyta</taxon>
        <taxon>Spermatophyta</taxon>
        <taxon>Magnoliopsida</taxon>
        <taxon>Liliopsida</taxon>
        <taxon>Asparagales</taxon>
        <taxon>Orchidaceae</taxon>
        <taxon>Orchidoideae</taxon>
        <taxon>Orchideae</taxon>
        <taxon>Orchidinae</taxon>
        <taxon>Platanthera</taxon>
    </lineage>
</organism>
<feature type="transmembrane region" description="Helical" evidence="9">
    <location>
        <begin position="115"/>
        <end position="132"/>
    </location>
</feature>
<evidence type="ECO:0000256" key="3">
    <source>
        <dbReference type="ARBA" id="ARBA00007282"/>
    </source>
</evidence>
<sequence>MGGDLEALFKVSASVSALMAYARFVATKTPPGPLRLFALLPSIAPLFFLPLSFSSIHLRAISGFFLAWLAVFKLILLSFDAGPLSPSLLFRIFLTIAALPVKIRPISASVKPPHFLPTAIKALLLSVLISFYSYRDRFPHHLLLAIYCIHIYLELELVLAAAAAFATGGLMGFDLEPQSKAPYLSTSLQDFWGRRWNLMVTGILRPSVYEPLRARWGKAAAVLATFLVSGLMHELMFYYITSAPPTGEVSCFFVLHGACTAVEVWVKRAAKVAGGEAIKVSPAVSTVLTLGFLAGTGFWLFFPPLVRNGSDGIVLDECAAAMRVLKVSSRIILDLILN</sequence>
<keyword evidence="5 9" id="KW-0812">Transmembrane</keyword>
<evidence type="ECO:0000256" key="2">
    <source>
        <dbReference type="ARBA" id="ARBA00005179"/>
    </source>
</evidence>
<evidence type="ECO:0000256" key="9">
    <source>
        <dbReference type="SAM" id="Phobius"/>
    </source>
</evidence>
<feature type="transmembrane region" description="Helical" evidence="9">
    <location>
        <begin position="246"/>
        <end position="266"/>
    </location>
</feature>
<name>A0ABR2LPI7_9ASPA</name>
<comment type="similarity">
    <text evidence="3">Belongs to the wax synthase family.</text>
</comment>
<evidence type="ECO:0000256" key="1">
    <source>
        <dbReference type="ARBA" id="ARBA00004141"/>
    </source>
</evidence>
<keyword evidence="8" id="KW-0012">Acyltransferase</keyword>
<dbReference type="InterPro" id="IPR032805">
    <property type="entry name" value="Wax_synthase_dom"/>
</dbReference>
<keyword evidence="7 9" id="KW-0472">Membrane</keyword>
<keyword evidence="12" id="KW-1185">Reference proteome</keyword>
<feature type="transmembrane region" description="Helical" evidence="9">
    <location>
        <begin position="278"/>
        <end position="302"/>
    </location>
</feature>
<evidence type="ECO:0000256" key="6">
    <source>
        <dbReference type="ARBA" id="ARBA00022989"/>
    </source>
</evidence>
<gene>
    <name evidence="11" type="primary">AT5</name>
    <name evidence="11" type="ORF">KSP40_PGU013353</name>
</gene>
<dbReference type="PANTHER" id="PTHR31595">
    <property type="entry name" value="LONG-CHAIN-ALCOHOL O-FATTY-ACYLTRANSFERASE 3-RELATED"/>
    <property type="match status" value="1"/>
</dbReference>
<evidence type="ECO:0000313" key="11">
    <source>
        <dbReference type="EMBL" id="KAK8945924.1"/>
    </source>
</evidence>
<evidence type="ECO:0000259" key="10">
    <source>
        <dbReference type="Pfam" id="PF13813"/>
    </source>
</evidence>
<dbReference type="PANTHER" id="PTHR31595:SF57">
    <property type="entry name" value="OS04G0481900 PROTEIN"/>
    <property type="match status" value="1"/>
</dbReference>